<reference evidence="1" key="1">
    <citation type="submission" date="2018-04" db="EMBL/GenBank/DDBJ databases">
        <title>Whole genome sequencing of Hypsizygus marmoreus.</title>
        <authorList>
            <person name="Choi I.-G."/>
            <person name="Min B."/>
            <person name="Kim J.-G."/>
            <person name="Kim S."/>
            <person name="Oh Y.-L."/>
            <person name="Kong W.-S."/>
            <person name="Park H."/>
            <person name="Jeong J."/>
            <person name="Song E.-S."/>
        </authorList>
    </citation>
    <scope>NUCLEOTIDE SEQUENCE [LARGE SCALE GENOMIC DNA]</scope>
    <source>
        <strain evidence="1">51987-8</strain>
    </source>
</reference>
<protein>
    <submittedName>
        <fullName evidence="1">Uncharacterized protein</fullName>
    </submittedName>
</protein>
<evidence type="ECO:0000313" key="2">
    <source>
        <dbReference type="Proteomes" id="UP000076154"/>
    </source>
</evidence>
<sequence length="84" mass="9473">MSEFSIGTAWYASGMGLSYIWQRQLLSGYRMQPLEQSAVGQQIEGMREAHHARVAKLREKGITISLVRWGKEDIAGFAKAYRPA</sequence>
<dbReference type="EMBL" id="LUEZ02000015">
    <property type="protein sequence ID" value="RDB27500.1"/>
    <property type="molecule type" value="Genomic_DNA"/>
</dbReference>
<organism evidence="1 2">
    <name type="scientific">Hypsizygus marmoreus</name>
    <name type="common">White beech mushroom</name>
    <name type="synonym">Agaricus marmoreus</name>
    <dbReference type="NCBI Taxonomy" id="39966"/>
    <lineage>
        <taxon>Eukaryota</taxon>
        <taxon>Fungi</taxon>
        <taxon>Dikarya</taxon>
        <taxon>Basidiomycota</taxon>
        <taxon>Agaricomycotina</taxon>
        <taxon>Agaricomycetes</taxon>
        <taxon>Agaricomycetidae</taxon>
        <taxon>Agaricales</taxon>
        <taxon>Tricholomatineae</taxon>
        <taxon>Lyophyllaceae</taxon>
        <taxon>Hypsizygus</taxon>
    </lineage>
</organism>
<evidence type="ECO:0000313" key="1">
    <source>
        <dbReference type="EMBL" id="RDB27500.1"/>
    </source>
</evidence>
<dbReference type="Proteomes" id="UP000076154">
    <property type="component" value="Unassembled WGS sequence"/>
</dbReference>
<dbReference type="AlphaFoldDB" id="A0A369K1W3"/>
<proteinExistence type="predicted"/>
<accession>A0A369K1W3</accession>
<comment type="caution">
    <text evidence="1">The sequence shown here is derived from an EMBL/GenBank/DDBJ whole genome shotgun (WGS) entry which is preliminary data.</text>
</comment>
<keyword evidence="2" id="KW-1185">Reference proteome</keyword>
<gene>
    <name evidence="1" type="ORF">Hypma_003913</name>
</gene>
<dbReference type="InParanoid" id="A0A369K1W3"/>
<name>A0A369K1W3_HYPMA</name>